<feature type="region of interest" description="Disordered" evidence="6">
    <location>
        <begin position="327"/>
        <end position="354"/>
    </location>
</feature>
<comment type="cofactor">
    <cofactor evidence="1">
        <name>FAD</name>
        <dbReference type="ChEBI" id="CHEBI:57692"/>
    </cofactor>
</comment>
<dbReference type="EMBL" id="JAATJJ010000001">
    <property type="protein sequence ID" value="NJB70503.1"/>
    <property type="molecule type" value="Genomic_DNA"/>
</dbReference>
<reference evidence="9 10" key="1">
    <citation type="submission" date="2020-03" db="EMBL/GenBank/DDBJ databases">
        <title>Genomic Encyclopedia of Type Strains, Phase IV (KMG-IV): sequencing the most valuable type-strain genomes for metagenomic binning, comparative biology and taxonomic classification.</title>
        <authorList>
            <person name="Goeker M."/>
        </authorList>
    </citation>
    <scope>NUCLEOTIDE SEQUENCE [LARGE SCALE GENOMIC DNA]</scope>
    <source>
        <strain evidence="9 10">DSM 29762</strain>
    </source>
</reference>
<keyword evidence="5" id="KW-0560">Oxidoreductase</keyword>
<accession>A0A846QW47</accession>
<dbReference type="InterPro" id="IPR036188">
    <property type="entry name" value="FAD/NAD-bd_sf"/>
</dbReference>
<dbReference type="RefSeq" id="WP_167961357.1">
    <property type="nucleotide sequence ID" value="NZ_JAATJJ010000001.1"/>
</dbReference>
<dbReference type="SUPFAM" id="SSF51905">
    <property type="entry name" value="FAD/NAD(P)-binding domain"/>
    <property type="match status" value="1"/>
</dbReference>
<feature type="compositionally biased region" description="Basic and acidic residues" evidence="6">
    <location>
        <begin position="327"/>
        <end position="341"/>
    </location>
</feature>
<dbReference type="Pfam" id="PF05199">
    <property type="entry name" value="GMC_oxred_C"/>
    <property type="match status" value="1"/>
</dbReference>
<dbReference type="AlphaFoldDB" id="A0A846QW47"/>
<name>A0A846QW47_9FLAO</name>
<dbReference type="PANTHER" id="PTHR42784">
    <property type="entry name" value="PYRANOSE 2-OXIDASE"/>
    <property type="match status" value="1"/>
</dbReference>
<organism evidence="9 10">
    <name type="scientific">Saonia flava</name>
    <dbReference type="NCBI Taxonomy" id="523696"/>
    <lineage>
        <taxon>Bacteria</taxon>
        <taxon>Pseudomonadati</taxon>
        <taxon>Bacteroidota</taxon>
        <taxon>Flavobacteriia</taxon>
        <taxon>Flavobacteriales</taxon>
        <taxon>Flavobacteriaceae</taxon>
        <taxon>Saonia</taxon>
    </lineage>
</organism>
<dbReference type="GO" id="GO:0016614">
    <property type="term" value="F:oxidoreductase activity, acting on CH-OH group of donors"/>
    <property type="evidence" value="ECO:0007669"/>
    <property type="project" value="InterPro"/>
</dbReference>
<sequence>MHIDARQLNNNSLIEGDICIIGAGAAGISIALDWMDTPYKVILLEGGGFEYDDKVQELYAGKTTGQKYYPLKSSRLHYFGGTTGHWAGMCSPFDDVDFKKRDWVGDSGWPITKKDLDPFYAKAHKPLQLGPYNYEYEYWNKELPNLNPFPLDEQVVWNKMWQYSQARFGKLYNKTIINSKNVHLYTYANVMDILTNESGTQVNEVTIKNHQGKTHKVRATHFIMACGATQNARLLLASNSQAPKGLGNDHDLVGRYFMEHLEIASAELWLFKRFPTDLYRWHYGKTKSSAELALTEEIQKEKRILNGTVSLSRLSLAKNLKPKIETWQDDDPRKSREKLNESYDDAGEASKNETGNIRKAFQLNTRIEQAPNPNSRVTLGKEKDALGMPKTQLHWELTALDKRSIRTIYQILGQQVGIAGIGRIKLHEFLRDPEDDTFSDSTNAGWHHMGTTRMSNNPKEGVVDSNCKVHGIGNLFVAGSACFTTSGAPNPTLTLVALSLRLSQHIKDIINNA</sequence>
<dbReference type="InterPro" id="IPR007867">
    <property type="entry name" value="GMC_OxRtase_C"/>
</dbReference>
<keyword evidence="3" id="KW-0285">Flavoprotein</keyword>
<evidence type="ECO:0000256" key="1">
    <source>
        <dbReference type="ARBA" id="ARBA00001974"/>
    </source>
</evidence>
<evidence type="ECO:0000313" key="9">
    <source>
        <dbReference type="EMBL" id="NJB70503.1"/>
    </source>
</evidence>
<dbReference type="Proteomes" id="UP000590442">
    <property type="component" value="Unassembled WGS sequence"/>
</dbReference>
<dbReference type="Pfam" id="PF01266">
    <property type="entry name" value="DAO"/>
    <property type="match status" value="1"/>
</dbReference>
<evidence type="ECO:0000256" key="3">
    <source>
        <dbReference type="ARBA" id="ARBA00022630"/>
    </source>
</evidence>
<feature type="domain" description="Glucose-methanol-choline oxidoreductase C-terminal" evidence="8">
    <location>
        <begin position="371"/>
        <end position="498"/>
    </location>
</feature>
<evidence type="ECO:0000259" key="7">
    <source>
        <dbReference type="Pfam" id="PF01266"/>
    </source>
</evidence>
<proteinExistence type="inferred from homology"/>
<evidence type="ECO:0000313" key="10">
    <source>
        <dbReference type="Proteomes" id="UP000590442"/>
    </source>
</evidence>
<dbReference type="PANTHER" id="PTHR42784:SF1">
    <property type="entry name" value="PYRANOSE 2-OXIDASE"/>
    <property type="match status" value="1"/>
</dbReference>
<protein>
    <submittedName>
        <fullName evidence="9">Choline dehydrogenase-like flavoprotein</fullName>
    </submittedName>
</protein>
<keyword evidence="10" id="KW-1185">Reference proteome</keyword>
<evidence type="ECO:0000256" key="5">
    <source>
        <dbReference type="ARBA" id="ARBA00023002"/>
    </source>
</evidence>
<dbReference type="InterPro" id="IPR006076">
    <property type="entry name" value="FAD-dep_OxRdtase"/>
</dbReference>
<comment type="similarity">
    <text evidence="2">Belongs to the GMC oxidoreductase family.</text>
</comment>
<evidence type="ECO:0000259" key="8">
    <source>
        <dbReference type="Pfam" id="PF05199"/>
    </source>
</evidence>
<evidence type="ECO:0000256" key="2">
    <source>
        <dbReference type="ARBA" id="ARBA00010790"/>
    </source>
</evidence>
<gene>
    <name evidence="9" type="ORF">GGR42_000965</name>
</gene>
<comment type="caution">
    <text evidence="9">The sequence shown here is derived from an EMBL/GenBank/DDBJ whole genome shotgun (WGS) entry which is preliminary data.</text>
</comment>
<dbReference type="Gene3D" id="3.50.50.60">
    <property type="entry name" value="FAD/NAD(P)-binding domain"/>
    <property type="match status" value="2"/>
</dbReference>
<evidence type="ECO:0000256" key="6">
    <source>
        <dbReference type="SAM" id="MobiDB-lite"/>
    </source>
</evidence>
<dbReference type="InterPro" id="IPR051473">
    <property type="entry name" value="P2Ox-like"/>
</dbReference>
<evidence type="ECO:0000256" key="4">
    <source>
        <dbReference type="ARBA" id="ARBA00022827"/>
    </source>
</evidence>
<keyword evidence="4" id="KW-0274">FAD</keyword>
<feature type="domain" description="FAD dependent oxidoreductase" evidence="7">
    <location>
        <begin position="17"/>
        <end position="229"/>
    </location>
</feature>